<protein>
    <submittedName>
        <fullName evidence="1">Uncharacterized protein</fullName>
    </submittedName>
</protein>
<comment type="caution">
    <text evidence="1">The sequence shown here is derived from an EMBL/GenBank/DDBJ whole genome shotgun (WGS) entry which is preliminary data.</text>
</comment>
<name>A0ACB9ZYZ1_CATRO</name>
<proteinExistence type="predicted"/>
<accession>A0ACB9ZYZ1</accession>
<keyword evidence="2" id="KW-1185">Reference proteome</keyword>
<sequence>MENEGNSLQHDCAIKSMRRRRHTMEFEGQGESIGVKLFLCYGDSSMSFSSNLFLFYLMFSFKELKLFLDAYVFLELNLARSTSYSCYISYSCYKVDRFLFCGVMGQRDYSLIFNVPYQVINLDKTHLLVVQDLFHAILVSILHDVDPWNNCASLRVANHHTFGFLENNSYVFDGLNFPVEISFKTLFERAFGFKFFLMHYKEFLFSSEFETRMGSYFKLSDTNICEFLESDEASFVLRIEDQRKSGGKTVLLIPTNSSISFLTNSCPTYLDFYFKELKLLLNAYAFREIIVGVLYAIFRTCDLCLIDVHLSNCLSLRDSRRNKFFTRDAKLEQSCLDLKCWHYILDVNSLVVDSFSSWTPMWGMIPRIGPLKNHSLNVKVQLENPYDDDKFLIGLEVLKAFLNEKILSFQFYPLHFKESMFSLICENKKEDSFGVLKTNPFKGGADGMTRDAQGTIELLQGSVTKAIARRMEKEHRVKRAIFKMMIKVLALQVIGGQEEDFRRSKNLPILKCASGGIYRSKFGKFGGLKSKEEEFSIPYRRWALLNISGNCYTKLVKEFYVNMFHKMDKDLSTIISTVKAVRDEAQKNWVPSTEEDRLREINIVSFQKIKKTAKSSIVASSSEPPNDESEDDETYVVSVKDASPTIPMDIF</sequence>
<organism evidence="1 2">
    <name type="scientific">Catharanthus roseus</name>
    <name type="common">Madagascar periwinkle</name>
    <name type="synonym">Vinca rosea</name>
    <dbReference type="NCBI Taxonomy" id="4058"/>
    <lineage>
        <taxon>Eukaryota</taxon>
        <taxon>Viridiplantae</taxon>
        <taxon>Streptophyta</taxon>
        <taxon>Embryophyta</taxon>
        <taxon>Tracheophyta</taxon>
        <taxon>Spermatophyta</taxon>
        <taxon>Magnoliopsida</taxon>
        <taxon>eudicotyledons</taxon>
        <taxon>Gunneridae</taxon>
        <taxon>Pentapetalae</taxon>
        <taxon>asterids</taxon>
        <taxon>lamiids</taxon>
        <taxon>Gentianales</taxon>
        <taxon>Apocynaceae</taxon>
        <taxon>Rauvolfioideae</taxon>
        <taxon>Vinceae</taxon>
        <taxon>Catharanthinae</taxon>
        <taxon>Catharanthus</taxon>
    </lineage>
</organism>
<evidence type="ECO:0000313" key="2">
    <source>
        <dbReference type="Proteomes" id="UP001060085"/>
    </source>
</evidence>
<gene>
    <name evidence="1" type="ORF">M9H77_30316</name>
</gene>
<evidence type="ECO:0000313" key="1">
    <source>
        <dbReference type="EMBL" id="KAI5653129.1"/>
    </source>
</evidence>
<dbReference type="EMBL" id="CM044707">
    <property type="protein sequence ID" value="KAI5653129.1"/>
    <property type="molecule type" value="Genomic_DNA"/>
</dbReference>
<reference evidence="2" key="1">
    <citation type="journal article" date="2023" name="Nat. Plants">
        <title>Single-cell RNA sequencing provides a high-resolution roadmap for understanding the multicellular compartmentation of specialized metabolism.</title>
        <authorList>
            <person name="Sun S."/>
            <person name="Shen X."/>
            <person name="Li Y."/>
            <person name="Li Y."/>
            <person name="Wang S."/>
            <person name="Li R."/>
            <person name="Zhang H."/>
            <person name="Shen G."/>
            <person name="Guo B."/>
            <person name="Wei J."/>
            <person name="Xu J."/>
            <person name="St-Pierre B."/>
            <person name="Chen S."/>
            <person name="Sun C."/>
        </authorList>
    </citation>
    <scope>NUCLEOTIDE SEQUENCE [LARGE SCALE GENOMIC DNA]</scope>
</reference>
<dbReference type="Proteomes" id="UP001060085">
    <property type="component" value="Linkage Group LG07"/>
</dbReference>